<dbReference type="OrthoDB" id="194358at2759"/>
<dbReference type="AlphaFoldDB" id="A0A6A6IVH9"/>
<keyword evidence="3" id="KW-1185">Reference proteome</keyword>
<name>A0A6A6IVH9_9PLEO</name>
<feature type="region of interest" description="Disordered" evidence="1">
    <location>
        <begin position="113"/>
        <end position="141"/>
    </location>
</feature>
<feature type="compositionally biased region" description="Basic and acidic residues" evidence="1">
    <location>
        <begin position="113"/>
        <end position="140"/>
    </location>
</feature>
<dbReference type="Pfam" id="PF26639">
    <property type="entry name" value="Het-6_barrel"/>
    <property type="match status" value="1"/>
</dbReference>
<dbReference type="GeneID" id="54586138"/>
<reference evidence="2" key="1">
    <citation type="journal article" date="2020" name="Stud. Mycol.">
        <title>101 Dothideomycetes genomes: a test case for predicting lifestyles and emergence of pathogens.</title>
        <authorList>
            <person name="Haridas S."/>
            <person name="Albert R."/>
            <person name="Binder M."/>
            <person name="Bloem J."/>
            <person name="Labutti K."/>
            <person name="Salamov A."/>
            <person name="Andreopoulos B."/>
            <person name="Baker S."/>
            <person name="Barry K."/>
            <person name="Bills G."/>
            <person name="Bluhm B."/>
            <person name="Cannon C."/>
            <person name="Castanera R."/>
            <person name="Culley D."/>
            <person name="Daum C."/>
            <person name="Ezra D."/>
            <person name="Gonzalez J."/>
            <person name="Henrissat B."/>
            <person name="Kuo A."/>
            <person name="Liang C."/>
            <person name="Lipzen A."/>
            <person name="Lutzoni F."/>
            <person name="Magnuson J."/>
            <person name="Mondo S."/>
            <person name="Nolan M."/>
            <person name="Ohm R."/>
            <person name="Pangilinan J."/>
            <person name="Park H.-J."/>
            <person name="Ramirez L."/>
            <person name="Alfaro M."/>
            <person name="Sun H."/>
            <person name="Tritt A."/>
            <person name="Yoshinaga Y."/>
            <person name="Zwiers L.-H."/>
            <person name="Turgeon B."/>
            <person name="Goodwin S."/>
            <person name="Spatafora J."/>
            <person name="Crous P."/>
            <person name="Grigoriev I."/>
        </authorList>
    </citation>
    <scope>NUCLEOTIDE SEQUENCE</scope>
    <source>
        <strain evidence="2">CBS 122368</strain>
    </source>
</reference>
<protein>
    <recommendedName>
        <fullName evidence="4">Heterokaryon incompatibility domain-containing protein</fullName>
    </recommendedName>
</protein>
<evidence type="ECO:0000313" key="3">
    <source>
        <dbReference type="Proteomes" id="UP000800094"/>
    </source>
</evidence>
<organism evidence="2 3">
    <name type="scientific">Trematosphaeria pertusa</name>
    <dbReference type="NCBI Taxonomy" id="390896"/>
    <lineage>
        <taxon>Eukaryota</taxon>
        <taxon>Fungi</taxon>
        <taxon>Dikarya</taxon>
        <taxon>Ascomycota</taxon>
        <taxon>Pezizomycotina</taxon>
        <taxon>Dothideomycetes</taxon>
        <taxon>Pleosporomycetidae</taxon>
        <taxon>Pleosporales</taxon>
        <taxon>Massarineae</taxon>
        <taxon>Trematosphaeriaceae</taxon>
        <taxon>Trematosphaeria</taxon>
    </lineage>
</organism>
<proteinExistence type="predicted"/>
<evidence type="ECO:0000313" key="2">
    <source>
        <dbReference type="EMBL" id="KAF2253203.1"/>
    </source>
</evidence>
<dbReference type="Proteomes" id="UP000800094">
    <property type="component" value="Unassembled WGS sequence"/>
</dbReference>
<dbReference type="RefSeq" id="XP_033688207.1">
    <property type="nucleotide sequence ID" value="XM_033832808.1"/>
</dbReference>
<gene>
    <name evidence="2" type="ORF">BU26DRAFT_560531</name>
</gene>
<accession>A0A6A6IVH9</accession>
<evidence type="ECO:0008006" key="4">
    <source>
        <dbReference type="Google" id="ProtNLM"/>
    </source>
</evidence>
<dbReference type="EMBL" id="ML987191">
    <property type="protein sequence ID" value="KAF2253203.1"/>
    <property type="molecule type" value="Genomic_DNA"/>
</dbReference>
<evidence type="ECO:0000256" key="1">
    <source>
        <dbReference type="SAM" id="MobiDB-lite"/>
    </source>
</evidence>
<sequence>MPFETLDAHGSCIMELEATDARYPTARVEDRILILRGGLVDNVQLICKEYVPSGASAEELEAVYVSWRKFARDAVKRKELEERDAYEYVQDHTKATERHWIRFLSVMSDKADDLKGYSRSDSSFEKRRRKEREANRDRDSTPFSQLRLNYKLARSYLLPPSHSPKQMHGNRRIHDLFQRIGVGRRLCITMRGSLALIPAEAEKGDLFGLFHGASFPYVLRKHGEEEDHVLVGEAWVPRYSSAYGERLAKEEWGIKMNATIRLC</sequence>